<keyword evidence="4 6" id="KW-1133">Transmembrane helix</keyword>
<evidence type="ECO:0000313" key="9">
    <source>
        <dbReference type="Proteomes" id="UP000216961"/>
    </source>
</evidence>
<evidence type="ECO:0000259" key="7">
    <source>
        <dbReference type="PROSITE" id="PS50928"/>
    </source>
</evidence>
<feature type="transmembrane region" description="Helical" evidence="6">
    <location>
        <begin position="156"/>
        <end position="177"/>
    </location>
</feature>
<gene>
    <name evidence="8" type="ORF">CHH57_17520</name>
</gene>
<feature type="transmembrane region" description="Helical" evidence="6">
    <location>
        <begin position="82"/>
        <end position="104"/>
    </location>
</feature>
<dbReference type="GO" id="GO:0005886">
    <property type="term" value="C:plasma membrane"/>
    <property type="evidence" value="ECO:0007669"/>
    <property type="project" value="UniProtKB-SubCell"/>
</dbReference>
<name>A0AA91TPY5_NIACI</name>
<feature type="transmembrane region" description="Helical" evidence="6">
    <location>
        <begin position="616"/>
        <end position="635"/>
    </location>
</feature>
<dbReference type="RefSeq" id="WP_095332327.1">
    <property type="nucleotide sequence ID" value="NZ_NPBQ01000106.1"/>
</dbReference>
<evidence type="ECO:0000256" key="5">
    <source>
        <dbReference type="ARBA" id="ARBA00023136"/>
    </source>
</evidence>
<dbReference type="PANTHER" id="PTHR43839:SF3">
    <property type="entry name" value="OLIGOPEPTIDE ABC TRANSPORTER, PERMEASE PROTEIN"/>
    <property type="match status" value="1"/>
</dbReference>
<dbReference type="Proteomes" id="UP000216961">
    <property type="component" value="Unassembled WGS sequence"/>
</dbReference>
<feature type="transmembrane region" description="Helical" evidence="6">
    <location>
        <begin position="211"/>
        <end position="233"/>
    </location>
</feature>
<dbReference type="EMBL" id="NPBQ01000106">
    <property type="protein sequence ID" value="PAD81904.1"/>
    <property type="molecule type" value="Genomic_DNA"/>
</dbReference>
<reference evidence="8 9" key="1">
    <citation type="submission" date="2017-07" db="EMBL/GenBank/DDBJ databases">
        <title>Isolation and whole genome analysis of endospore-forming bacteria from heroin.</title>
        <authorList>
            <person name="Kalinowski J."/>
            <person name="Ahrens B."/>
            <person name="Al-Dilaimi A."/>
            <person name="Winkler A."/>
            <person name="Wibberg D."/>
            <person name="Schleenbecker U."/>
            <person name="Ruckert C."/>
            <person name="Wolfel R."/>
            <person name="Grass G."/>
        </authorList>
    </citation>
    <scope>NUCLEOTIDE SEQUENCE [LARGE SCALE GENOMIC DNA]</scope>
    <source>
        <strain evidence="8 9">7521-2</strain>
    </source>
</reference>
<dbReference type="CDD" id="cd06261">
    <property type="entry name" value="TM_PBP2"/>
    <property type="match status" value="1"/>
</dbReference>
<dbReference type="PANTHER" id="PTHR43839">
    <property type="entry name" value="OPPC IN A BINDING PROTEIN-DEPENDENT TRANSPORT SYSTEM"/>
    <property type="match status" value="1"/>
</dbReference>
<dbReference type="GO" id="GO:0055085">
    <property type="term" value="P:transmembrane transport"/>
    <property type="evidence" value="ECO:0007669"/>
    <property type="project" value="InterPro"/>
</dbReference>
<evidence type="ECO:0000256" key="6">
    <source>
        <dbReference type="RuleBase" id="RU363032"/>
    </source>
</evidence>
<dbReference type="Gene3D" id="1.10.3720.10">
    <property type="entry name" value="MetI-like"/>
    <property type="match status" value="1"/>
</dbReference>
<feature type="transmembrane region" description="Helical" evidence="6">
    <location>
        <begin position="125"/>
        <end position="150"/>
    </location>
</feature>
<feature type="domain" description="ABC transmembrane type-1" evidence="7">
    <location>
        <begin position="420"/>
        <end position="637"/>
    </location>
</feature>
<dbReference type="InterPro" id="IPR000515">
    <property type="entry name" value="MetI-like"/>
</dbReference>
<comment type="subcellular location">
    <subcellularLocation>
        <location evidence="6">Cell membrane</location>
        <topology evidence="6">Multi-pass membrane protein</topology>
    </subcellularLocation>
    <subcellularLocation>
        <location evidence="1">Membrane</location>
        <topology evidence="1">Multi-pass membrane protein</topology>
    </subcellularLocation>
</comment>
<protein>
    <submittedName>
        <fullName evidence="8">ABC transporter permease</fullName>
    </submittedName>
</protein>
<dbReference type="AlphaFoldDB" id="A0AA91TPY5"/>
<dbReference type="SUPFAM" id="SSF161098">
    <property type="entry name" value="MetI-like"/>
    <property type="match status" value="2"/>
</dbReference>
<evidence type="ECO:0000256" key="1">
    <source>
        <dbReference type="ARBA" id="ARBA00004141"/>
    </source>
</evidence>
<dbReference type="Pfam" id="PF00528">
    <property type="entry name" value="BPD_transp_1"/>
    <property type="match status" value="2"/>
</dbReference>
<dbReference type="PROSITE" id="PS50928">
    <property type="entry name" value="ABC_TM1"/>
    <property type="match status" value="1"/>
</dbReference>
<organism evidence="8 9">
    <name type="scientific">Niallia circulans</name>
    <name type="common">Bacillus circulans</name>
    <dbReference type="NCBI Taxonomy" id="1397"/>
    <lineage>
        <taxon>Bacteria</taxon>
        <taxon>Bacillati</taxon>
        <taxon>Bacillota</taxon>
        <taxon>Bacilli</taxon>
        <taxon>Bacillales</taxon>
        <taxon>Bacillaceae</taxon>
        <taxon>Niallia</taxon>
    </lineage>
</organism>
<feature type="transmembrane region" description="Helical" evidence="6">
    <location>
        <begin position="346"/>
        <end position="366"/>
    </location>
</feature>
<feature type="transmembrane region" description="Helical" evidence="6">
    <location>
        <begin position="253"/>
        <end position="278"/>
    </location>
</feature>
<feature type="transmembrane region" description="Helical" evidence="6">
    <location>
        <begin position="462"/>
        <end position="481"/>
    </location>
</feature>
<keyword evidence="2 6" id="KW-0813">Transport</keyword>
<sequence>MKKFAKLIIYYLLGVIAILALSVLPQYFQMKMFSEGESYLSMFVSFLTDEFFQMDKWVYSLKGAETPIFDVLLPAFIYSMKILGGAILLGFGIACILALFAFFLPNFLLQPMKRILDFAESVPDIIVATLLQAFVLFIFKTTGVEIFQVATYSEKAYLGPILTLSIVPAVSLFKILLLMMEEEYLKTYVTFAKSKGIHDLPILCKHIIRNIIPVSFHHMKIIIWGLLSSQFVIEQLFNVHGLTYFLRANFTPITVTVSLLLIFTPFFIIFQIVDMFVIKKEEKAREVKRGSWKQKWNIPNLRLSLKIRRMDLKESLQQFNWGKFSIIPPIKWLAQSIGLHMKNWKFALGSLFFVLTIGYSLIYSVITNDYVEQQNLLYAEDGSTLLAAPPFAPTEPYFFGSDKSGESIFDQIVVGAKYTLIFGLLIAFLRVIGGLLLGVVYSFYLKHSFQQFLAKMVDSIHFMPLSIIAFILLTPILLPGIDGTFTYSFTERVILETIILTLLVIPLTTILLGKEINRVLEYEFIESARVLGGGKFKIFIRHILPHIGPRLTILFGQQFIQVMLIFMHLGMFDYFFGGTKSSMGMMFEDNPKSITYEWSGLIGQVGREAIGAGRYWFLYILVPIIITIFAMQLIVQGVKEVQQVKVGVIFKRPSLSKRKEKENPKEINLGVTKESFAQIGGKGN</sequence>
<keyword evidence="5 6" id="KW-0472">Membrane</keyword>
<proteinExistence type="inferred from homology"/>
<feature type="transmembrane region" description="Helical" evidence="6">
    <location>
        <begin position="420"/>
        <end position="441"/>
    </location>
</feature>
<evidence type="ECO:0000256" key="3">
    <source>
        <dbReference type="ARBA" id="ARBA00022692"/>
    </source>
</evidence>
<keyword evidence="3 6" id="KW-0812">Transmembrane</keyword>
<evidence type="ECO:0000256" key="4">
    <source>
        <dbReference type="ARBA" id="ARBA00022989"/>
    </source>
</evidence>
<comment type="caution">
    <text evidence="8">The sequence shown here is derived from an EMBL/GenBank/DDBJ whole genome shotgun (WGS) entry which is preliminary data.</text>
</comment>
<feature type="transmembrane region" description="Helical" evidence="6">
    <location>
        <begin position="493"/>
        <end position="512"/>
    </location>
</feature>
<feature type="transmembrane region" description="Helical" evidence="6">
    <location>
        <begin position="7"/>
        <end position="28"/>
    </location>
</feature>
<dbReference type="InterPro" id="IPR035906">
    <property type="entry name" value="MetI-like_sf"/>
</dbReference>
<feature type="transmembrane region" description="Helical" evidence="6">
    <location>
        <begin position="551"/>
        <end position="576"/>
    </location>
</feature>
<accession>A0AA91TPY5</accession>
<evidence type="ECO:0000256" key="2">
    <source>
        <dbReference type="ARBA" id="ARBA00022448"/>
    </source>
</evidence>
<comment type="similarity">
    <text evidence="6">Belongs to the binding-protein-dependent transport system permease family.</text>
</comment>
<evidence type="ECO:0000313" key="8">
    <source>
        <dbReference type="EMBL" id="PAD81904.1"/>
    </source>
</evidence>